<keyword evidence="10" id="KW-1185">Reference proteome</keyword>
<evidence type="ECO:0000256" key="4">
    <source>
        <dbReference type="ARBA" id="ARBA00022692"/>
    </source>
</evidence>
<comment type="similarity">
    <text evidence="7">Belongs to the binding-protein-dependent transport system permease family.</text>
</comment>
<dbReference type="InterPro" id="IPR000515">
    <property type="entry name" value="MetI-like"/>
</dbReference>
<dbReference type="GO" id="GO:0055085">
    <property type="term" value="P:transmembrane transport"/>
    <property type="evidence" value="ECO:0007669"/>
    <property type="project" value="InterPro"/>
</dbReference>
<dbReference type="AlphaFoldDB" id="A0A1N6J0J4"/>
<evidence type="ECO:0000256" key="3">
    <source>
        <dbReference type="ARBA" id="ARBA00022475"/>
    </source>
</evidence>
<keyword evidence="3" id="KW-1003">Cell membrane</keyword>
<dbReference type="Pfam" id="PF00528">
    <property type="entry name" value="BPD_transp_1"/>
    <property type="match status" value="1"/>
</dbReference>
<keyword evidence="5 7" id="KW-1133">Transmembrane helix</keyword>
<dbReference type="SUPFAM" id="SSF161098">
    <property type="entry name" value="MetI-like"/>
    <property type="match status" value="1"/>
</dbReference>
<evidence type="ECO:0000259" key="8">
    <source>
        <dbReference type="PROSITE" id="PS50928"/>
    </source>
</evidence>
<evidence type="ECO:0000256" key="1">
    <source>
        <dbReference type="ARBA" id="ARBA00004651"/>
    </source>
</evidence>
<protein>
    <submittedName>
        <fullName evidence="9">Putative hydroxymethylpyrimidine transport system permease protein</fullName>
    </submittedName>
</protein>
<evidence type="ECO:0000313" key="9">
    <source>
        <dbReference type="EMBL" id="SIO37757.1"/>
    </source>
</evidence>
<dbReference type="OrthoDB" id="9809660at2"/>
<keyword evidence="6 7" id="KW-0472">Membrane</keyword>
<dbReference type="Proteomes" id="UP000185151">
    <property type="component" value="Unassembled WGS sequence"/>
</dbReference>
<feature type="domain" description="ABC transmembrane type-1" evidence="8">
    <location>
        <begin position="72"/>
        <end position="256"/>
    </location>
</feature>
<dbReference type="EMBL" id="FSRU01000001">
    <property type="protein sequence ID" value="SIO37757.1"/>
    <property type="molecule type" value="Genomic_DNA"/>
</dbReference>
<evidence type="ECO:0000256" key="2">
    <source>
        <dbReference type="ARBA" id="ARBA00022448"/>
    </source>
</evidence>
<feature type="transmembrane region" description="Helical" evidence="7">
    <location>
        <begin position="107"/>
        <end position="132"/>
    </location>
</feature>
<keyword evidence="2 7" id="KW-0813">Transport</keyword>
<evidence type="ECO:0000256" key="6">
    <source>
        <dbReference type="ARBA" id="ARBA00023136"/>
    </source>
</evidence>
<evidence type="ECO:0000256" key="5">
    <source>
        <dbReference type="ARBA" id="ARBA00022989"/>
    </source>
</evidence>
<gene>
    <name evidence="9" type="ORF">SAMN05444165_2669</name>
</gene>
<comment type="subcellular location">
    <subcellularLocation>
        <location evidence="1 7">Cell membrane</location>
        <topology evidence="1 7">Multi-pass membrane protein</topology>
    </subcellularLocation>
</comment>
<feature type="transmembrane region" description="Helical" evidence="7">
    <location>
        <begin position="234"/>
        <end position="254"/>
    </location>
</feature>
<name>A0A1N6J0J4_9BURK</name>
<dbReference type="InterPro" id="IPR035906">
    <property type="entry name" value="MetI-like_sf"/>
</dbReference>
<dbReference type="PANTHER" id="PTHR30151">
    <property type="entry name" value="ALKANE SULFONATE ABC TRANSPORTER-RELATED, MEMBRANE SUBUNIT"/>
    <property type="match status" value="1"/>
</dbReference>
<keyword evidence="4 7" id="KW-0812">Transmembrane</keyword>
<organism evidence="9 10">
    <name type="scientific">Paraburkholderia phenazinium</name>
    <dbReference type="NCBI Taxonomy" id="60549"/>
    <lineage>
        <taxon>Bacteria</taxon>
        <taxon>Pseudomonadati</taxon>
        <taxon>Pseudomonadota</taxon>
        <taxon>Betaproteobacteria</taxon>
        <taxon>Burkholderiales</taxon>
        <taxon>Burkholderiaceae</taxon>
        <taxon>Paraburkholderia</taxon>
    </lineage>
</organism>
<sequence>MQPSLSHPAARRTSRFTSRFASFFMPPALLIVAVLVLAEVCARAGVAARSFPAPSAVGIAMWRDAHALFEETLSTLFVAIYGFIAATAISLTLAFVVYAVRRVETTVMTAAAVLSSIPIMAIMPMLLIWMGPFVSTRIAVTCLICVFPILVSAIQGVQAVGSRLDELFTVMAARPLQRFTRLALPVAVPYLFVGLRVAAPLSILGALVAEWSGASTGLGVLMLNAMFSLQIDRLWSTVCIACVISLGAYGYVCLIERLALPGDRVIEGASA</sequence>
<dbReference type="PROSITE" id="PS50928">
    <property type="entry name" value="ABC_TM1"/>
    <property type="match status" value="1"/>
</dbReference>
<dbReference type="GO" id="GO:0005886">
    <property type="term" value="C:plasma membrane"/>
    <property type="evidence" value="ECO:0007669"/>
    <property type="project" value="UniProtKB-SubCell"/>
</dbReference>
<feature type="transmembrane region" description="Helical" evidence="7">
    <location>
        <begin position="74"/>
        <end position="100"/>
    </location>
</feature>
<accession>A0A1N6J0J4</accession>
<feature type="transmembrane region" description="Helical" evidence="7">
    <location>
        <begin position="182"/>
        <end position="214"/>
    </location>
</feature>
<evidence type="ECO:0000313" key="10">
    <source>
        <dbReference type="Proteomes" id="UP000185151"/>
    </source>
</evidence>
<dbReference type="PANTHER" id="PTHR30151:SF41">
    <property type="entry name" value="ABC TRANSPORTER PERMEASE PROTEIN"/>
    <property type="match status" value="1"/>
</dbReference>
<feature type="transmembrane region" description="Helical" evidence="7">
    <location>
        <begin position="138"/>
        <end position="161"/>
    </location>
</feature>
<proteinExistence type="inferred from homology"/>
<reference evidence="9 10" key="1">
    <citation type="submission" date="2016-11" db="EMBL/GenBank/DDBJ databases">
        <authorList>
            <person name="Jaros S."/>
            <person name="Januszkiewicz K."/>
            <person name="Wedrychowicz H."/>
        </authorList>
    </citation>
    <scope>NUCLEOTIDE SEQUENCE [LARGE SCALE GENOMIC DNA]</scope>
    <source>
        <strain evidence="9 10">GAS95</strain>
    </source>
</reference>
<evidence type="ECO:0000256" key="7">
    <source>
        <dbReference type="RuleBase" id="RU363032"/>
    </source>
</evidence>
<dbReference type="CDD" id="cd06261">
    <property type="entry name" value="TM_PBP2"/>
    <property type="match status" value="1"/>
</dbReference>
<dbReference type="Gene3D" id="1.10.3720.10">
    <property type="entry name" value="MetI-like"/>
    <property type="match status" value="1"/>
</dbReference>
<dbReference type="RefSeq" id="WP_074296085.1">
    <property type="nucleotide sequence ID" value="NZ_FSRU01000001.1"/>
</dbReference>